<sequence length="349" mass="38712">MDMPSDISKSTVSYINNKISDASMCAKKDSMLLAAKEEFEFAESNESAGRNIDVSVDGSWMTRGHSSSIGVTSLIGLVTGKVLDTVTLSRKCKSCDYWEKQDKNSANYVAWKTSHECSKNHHASAGSMEGDSTVIVFNRSVNNYSLGYMRYIGDGDTNSLRKVHDSQPYGPEEENQIEKIECVGHVQKRMGTRLRKFKDSYKSKKLKDDKTIGEKGRLTDEKIDRITTYYVAALLSTVLGAETLCDLTSFTANTYNLIDNIPLRTTYNANIRASIHADLTAPSEFVLLDFNNGMIYGVLANIPTNLEANVTIAADEPLSSCEITAGDIDFRAWTRGSGDDYELMFFAFN</sequence>
<dbReference type="Pfam" id="PF20700">
    <property type="entry name" value="Mutator"/>
    <property type="match status" value="1"/>
</dbReference>
<dbReference type="InterPro" id="IPR049012">
    <property type="entry name" value="Mutator_transp_dom"/>
</dbReference>
<dbReference type="AlphaFoldDB" id="A0AAV4DAR0"/>
<name>A0AAV4DAR0_9GAST</name>
<dbReference type="Proteomes" id="UP000735302">
    <property type="component" value="Unassembled WGS sequence"/>
</dbReference>
<dbReference type="EMBL" id="BLXT01007673">
    <property type="protein sequence ID" value="GFO41151.1"/>
    <property type="molecule type" value="Genomic_DNA"/>
</dbReference>
<organism evidence="2 3">
    <name type="scientific">Plakobranchus ocellatus</name>
    <dbReference type="NCBI Taxonomy" id="259542"/>
    <lineage>
        <taxon>Eukaryota</taxon>
        <taxon>Metazoa</taxon>
        <taxon>Spiralia</taxon>
        <taxon>Lophotrochozoa</taxon>
        <taxon>Mollusca</taxon>
        <taxon>Gastropoda</taxon>
        <taxon>Heterobranchia</taxon>
        <taxon>Euthyneura</taxon>
        <taxon>Panpulmonata</taxon>
        <taxon>Sacoglossa</taxon>
        <taxon>Placobranchoidea</taxon>
        <taxon>Plakobranchidae</taxon>
        <taxon>Plakobranchus</taxon>
    </lineage>
</organism>
<gene>
    <name evidence="2" type="ORF">PoB_006765600</name>
</gene>
<reference evidence="2 3" key="1">
    <citation type="journal article" date="2021" name="Elife">
        <title>Chloroplast acquisition without the gene transfer in kleptoplastic sea slugs, Plakobranchus ocellatus.</title>
        <authorList>
            <person name="Maeda T."/>
            <person name="Takahashi S."/>
            <person name="Yoshida T."/>
            <person name="Shimamura S."/>
            <person name="Takaki Y."/>
            <person name="Nagai Y."/>
            <person name="Toyoda A."/>
            <person name="Suzuki Y."/>
            <person name="Arimoto A."/>
            <person name="Ishii H."/>
            <person name="Satoh N."/>
            <person name="Nishiyama T."/>
            <person name="Hasebe M."/>
            <person name="Maruyama T."/>
            <person name="Minagawa J."/>
            <person name="Obokata J."/>
            <person name="Shigenobu S."/>
        </authorList>
    </citation>
    <scope>NUCLEOTIDE SEQUENCE [LARGE SCALE GENOMIC DNA]</scope>
</reference>
<proteinExistence type="predicted"/>
<keyword evidence="3" id="KW-1185">Reference proteome</keyword>
<evidence type="ECO:0000313" key="2">
    <source>
        <dbReference type="EMBL" id="GFO41151.1"/>
    </source>
</evidence>
<evidence type="ECO:0000259" key="1">
    <source>
        <dbReference type="Pfam" id="PF20700"/>
    </source>
</evidence>
<accession>A0AAV4DAR0</accession>
<feature type="domain" description="Mutator-like transposase" evidence="1">
    <location>
        <begin position="1"/>
        <end position="234"/>
    </location>
</feature>
<evidence type="ECO:0000313" key="3">
    <source>
        <dbReference type="Proteomes" id="UP000735302"/>
    </source>
</evidence>
<comment type="caution">
    <text evidence="2">The sequence shown here is derived from an EMBL/GenBank/DDBJ whole genome shotgun (WGS) entry which is preliminary data.</text>
</comment>
<protein>
    <recommendedName>
        <fullName evidence="1">Mutator-like transposase domain-containing protein</fullName>
    </recommendedName>
</protein>